<accession>A0ABW7B5L9</accession>
<evidence type="ECO:0000256" key="8">
    <source>
        <dbReference type="SAM" id="MobiDB-lite"/>
    </source>
</evidence>
<keyword evidence="12" id="KW-1185">Reference proteome</keyword>
<evidence type="ECO:0000313" key="11">
    <source>
        <dbReference type="EMBL" id="MFG3011164.1"/>
    </source>
</evidence>
<evidence type="ECO:0000256" key="4">
    <source>
        <dbReference type="ARBA" id="ARBA00022729"/>
    </source>
</evidence>
<keyword evidence="6 7" id="KW-0034">Amyloid</keyword>
<evidence type="ECO:0000259" key="10">
    <source>
        <dbReference type="PROSITE" id="PS51884"/>
    </source>
</evidence>
<feature type="chain" id="PRO_5045183821" evidence="9">
    <location>
        <begin position="29"/>
        <end position="191"/>
    </location>
</feature>
<feature type="region of interest" description="Disordered" evidence="8">
    <location>
        <begin position="80"/>
        <end position="105"/>
    </location>
</feature>
<dbReference type="Pfam" id="PF03777">
    <property type="entry name" value="ChpA-C"/>
    <property type="match status" value="3"/>
</dbReference>
<comment type="subcellular location">
    <subcellularLocation>
        <location evidence="1">Secreted</location>
        <location evidence="1">Cell wall</location>
    </subcellularLocation>
</comment>
<dbReference type="PROSITE" id="PS51257">
    <property type="entry name" value="PROKAR_LIPOPROTEIN"/>
    <property type="match status" value="1"/>
</dbReference>
<feature type="domain" description="Chaplin" evidence="10">
    <location>
        <begin position="109"/>
        <end position="149"/>
    </location>
</feature>
<keyword evidence="2" id="KW-0134">Cell wall</keyword>
<dbReference type="Proteomes" id="UP001604267">
    <property type="component" value="Unassembled WGS sequence"/>
</dbReference>
<feature type="domain" description="Chaplin" evidence="10">
    <location>
        <begin position="39"/>
        <end position="79"/>
    </location>
</feature>
<evidence type="ECO:0000313" key="12">
    <source>
        <dbReference type="Proteomes" id="UP001604267"/>
    </source>
</evidence>
<evidence type="ECO:0000256" key="9">
    <source>
        <dbReference type="SAM" id="SignalP"/>
    </source>
</evidence>
<evidence type="ECO:0000256" key="7">
    <source>
        <dbReference type="PROSITE-ProRule" id="PRU01232"/>
    </source>
</evidence>
<keyword evidence="5" id="KW-0130">Cell adhesion</keyword>
<evidence type="ECO:0000256" key="6">
    <source>
        <dbReference type="ARBA" id="ARBA00023087"/>
    </source>
</evidence>
<evidence type="ECO:0000256" key="5">
    <source>
        <dbReference type="ARBA" id="ARBA00022889"/>
    </source>
</evidence>
<dbReference type="RefSeq" id="WP_392817433.1">
    <property type="nucleotide sequence ID" value="NZ_JBICYV010000005.1"/>
</dbReference>
<evidence type="ECO:0000256" key="3">
    <source>
        <dbReference type="ARBA" id="ARBA00022525"/>
    </source>
</evidence>
<feature type="signal peptide" evidence="9">
    <location>
        <begin position="1"/>
        <end position="28"/>
    </location>
</feature>
<keyword evidence="4 9" id="KW-0732">Signal</keyword>
<dbReference type="EMBL" id="JBICYV010000005">
    <property type="protein sequence ID" value="MFG3011164.1"/>
    <property type="molecule type" value="Genomic_DNA"/>
</dbReference>
<proteinExistence type="predicted"/>
<evidence type="ECO:0000256" key="2">
    <source>
        <dbReference type="ARBA" id="ARBA00022512"/>
    </source>
</evidence>
<feature type="region of interest" description="Disordered" evidence="8">
    <location>
        <begin position="147"/>
        <end position="191"/>
    </location>
</feature>
<comment type="caution">
    <text evidence="11">The sequence shown here is derived from an EMBL/GenBank/DDBJ whole genome shotgun (WGS) entry which is preliminary data.</text>
</comment>
<dbReference type="PROSITE" id="PS51884">
    <property type="entry name" value="CHAPLIN"/>
    <property type="match status" value="2"/>
</dbReference>
<organism evidence="11 12">
    <name type="scientific">Streptomyces cinerochromogenes</name>
    <dbReference type="NCBI Taxonomy" id="66422"/>
    <lineage>
        <taxon>Bacteria</taxon>
        <taxon>Bacillati</taxon>
        <taxon>Actinomycetota</taxon>
        <taxon>Actinomycetes</taxon>
        <taxon>Kitasatosporales</taxon>
        <taxon>Streptomycetaceae</taxon>
        <taxon>Streptomyces</taxon>
    </lineage>
</organism>
<feature type="non-terminal residue" evidence="11">
    <location>
        <position position="191"/>
    </location>
</feature>
<name>A0ABW7B5L9_9ACTN</name>
<reference evidence="11 12" key="1">
    <citation type="submission" date="2024-10" db="EMBL/GenBank/DDBJ databases">
        <title>The Natural Products Discovery Center: Release of the First 8490 Sequenced Strains for Exploring Actinobacteria Biosynthetic Diversity.</title>
        <authorList>
            <person name="Kalkreuter E."/>
            <person name="Kautsar S.A."/>
            <person name="Yang D."/>
            <person name="Bader C.D."/>
            <person name="Teijaro C.N."/>
            <person name="Fluegel L."/>
            <person name="Davis C.M."/>
            <person name="Simpson J.R."/>
            <person name="Lauterbach L."/>
            <person name="Steele A.D."/>
            <person name="Gui C."/>
            <person name="Meng S."/>
            <person name="Li G."/>
            <person name="Viehrig K."/>
            <person name="Ye F."/>
            <person name="Su P."/>
            <person name="Kiefer A.F."/>
            <person name="Nichols A."/>
            <person name="Cepeda A.J."/>
            <person name="Yan W."/>
            <person name="Fan B."/>
            <person name="Jiang Y."/>
            <person name="Adhikari A."/>
            <person name="Zheng C.-J."/>
            <person name="Schuster L."/>
            <person name="Cowan T.M."/>
            <person name="Smanski M.J."/>
            <person name="Chevrette M.G."/>
            <person name="De Carvalho L.P.S."/>
            <person name="Shen B."/>
        </authorList>
    </citation>
    <scope>NUCLEOTIDE SEQUENCE [LARGE SCALE GENOMIC DNA]</scope>
    <source>
        <strain evidence="11 12">NPDC048320</strain>
    </source>
</reference>
<sequence>MRQTLSRGVLAAAAASGILSLSCSSALADSHAVGGAQDSPGVLAGNNVQVPVEVPVNVCGNTVNGVALLNSATGNACANAASPTRGAGVTPSAGGSSTGSQAVGGAQDSPGVLAGNNVQVPVKVPVNVCGNTVGGVALLNSATGNACANAASPTPGARETPSAGGSSTGSQAVGGAQDSPGVLAGNNVQVP</sequence>
<keyword evidence="3" id="KW-0964">Secreted</keyword>
<gene>
    <name evidence="11" type="ORF">ACGFZB_12000</name>
</gene>
<evidence type="ECO:0000256" key="1">
    <source>
        <dbReference type="ARBA" id="ARBA00004191"/>
    </source>
</evidence>
<dbReference type="InterPro" id="IPR005528">
    <property type="entry name" value="ChpA-H"/>
</dbReference>
<protein>
    <submittedName>
        <fullName evidence="11">Chaplin</fullName>
    </submittedName>
</protein>